<reference evidence="1 2" key="1">
    <citation type="submission" date="2019-09" db="EMBL/GenBank/DDBJ databases">
        <authorList>
            <person name="Chandra G."/>
            <person name="Truman W A."/>
        </authorList>
    </citation>
    <scope>NUCLEOTIDE SEQUENCE [LARGE SCALE GENOMIC DNA]</scope>
    <source>
        <strain evidence="1">PS691</strain>
    </source>
</reference>
<dbReference type="EMBL" id="CABVHQ010000006">
    <property type="protein sequence ID" value="VVN79587.1"/>
    <property type="molecule type" value="Genomic_DNA"/>
</dbReference>
<protein>
    <submittedName>
        <fullName evidence="1">Uncharacterized protein</fullName>
    </submittedName>
</protein>
<evidence type="ECO:0000313" key="2">
    <source>
        <dbReference type="Proteomes" id="UP000337909"/>
    </source>
</evidence>
<evidence type="ECO:0000313" key="1">
    <source>
        <dbReference type="EMBL" id="VVN79587.1"/>
    </source>
</evidence>
<sequence length="196" mass="22019">MQDQCVVANITNYSDQNTPYLYATPNPLLAMTYTMPKGVRTANCHGLFGTELLFIDKESIIGDPELLGGMYSFNSHQFLQAHLDGVPTDQWVSSEHVDISKAEFIRVQSINDIMRSGVQVFQISDDYDAYAFSLDEPADSSESSMIHHYAQLVETGKLRWLNEERCINRKPCLSKNEGDDNSVALFSMISPPVLSR</sequence>
<gene>
    <name evidence="1" type="ORF">PS691_00986</name>
</gene>
<organism evidence="1 2">
    <name type="scientific">Pseudomonas fluorescens</name>
    <dbReference type="NCBI Taxonomy" id="294"/>
    <lineage>
        <taxon>Bacteria</taxon>
        <taxon>Pseudomonadati</taxon>
        <taxon>Pseudomonadota</taxon>
        <taxon>Gammaproteobacteria</taxon>
        <taxon>Pseudomonadales</taxon>
        <taxon>Pseudomonadaceae</taxon>
        <taxon>Pseudomonas</taxon>
    </lineage>
</organism>
<dbReference type="Proteomes" id="UP000337909">
    <property type="component" value="Unassembled WGS sequence"/>
</dbReference>
<proteinExistence type="predicted"/>
<accession>A0A5E7ASQ7</accession>
<dbReference type="AlphaFoldDB" id="A0A5E7ASQ7"/>
<name>A0A5E7ASQ7_PSEFL</name>